<dbReference type="InterPro" id="IPR013785">
    <property type="entry name" value="Aldolase_TIM"/>
</dbReference>
<organism evidence="9 10">
    <name type="scientific">Candidozyma haemuli</name>
    <dbReference type="NCBI Taxonomy" id="45357"/>
    <lineage>
        <taxon>Eukaryota</taxon>
        <taxon>Fungi</taxon>
        <taxon>Dikarya</taxon>
        <taxon>Ascomycota</taxon>
        <taxon>Saccharomycotina</taxon>
        <taxon>Pichiomycetes</taxon>
        <taxon>Metschnikowiaceae</taxon>
        <taxon>Candidozyma</taxon>
    </lineage>
</organism>
<dbReference type="InterPro" id="IPR012133">
    <property type="entry name" value="Alpha-hydoxy_acid_DH_FMN"/>
</dbReference>
<dbReference type="PIRSF" id="PIRSF000138">
    <property type="entry name" value="Al-hdrx_acd_dh"/>
    <property type="match status" value="1"/>
</dbReference>
<dbReference type="Pfam" id="PF01070">
    <property type="entry name" value="FMN_dh"/>
    <property type="match status" value="1"/>
</dbReference>
<dbReference type="GO" id="GO:0010181">
    <property type="term" value="F:FMN binding"/>
    <property type="evidence" value="ECO:0007669"/>
    <property type="project" value="InterPro"/>
</dbReference>
<feature type="binding site" evidence="7">
    <location>
        <position position="258"/>
    </location>
    <ligand>
        <name>FMN</name>
        <dbReference type="ChEBI" id="CHEBI:58210"/>
    </ligand>
</feature>
<feature type="binding site" evidence="7">
    <location>
        <position position="175"/>
    </location>
    <ligand>
        <name>glyoxylate</name>
        <dbReference type="ChEBI" id="CHEBI:36655"/>
    </ligand>
</feature>
<dbReference type="STRING" id="45357.A0A2V1AW73"/>
<feature type="binding site" evidence="7">
    <location>
        <position position="138"/>
    </location>
    <ligand>
        <name>FMN</name>
        <dbReference type="ChEBI" id="CHEBI:58210"/>
    </ligand>
</feature>
<dbReference type="RefSeq" id="XP_025343287.1">
    <property type="nucleotide sequence ID" value="XM_025488971.1"/>
</dbReference>
<dbReference type="FunFam" id="3.20.20.70:FF:000056">
    <property type="entry name" value="hydroxyacid oxidase 2"/>
    <property type="match status" value="1"/>
</dbReference>
<dbReference type="GeneID" id="37010704"/>
<dbReference type="Proteomes" id="UP000244309">
    <property type="component" value="Unassembled WGS sequence"/>
</dbReference>
<evidence type="ECO:0000256" key="6">
    <source>
        <dbReference type="PIRSR" id="PIRSR000138-1"/>
    </source>
</evidence>
<evidence type="ECO:0000256" key="7">
    <source>
        <dbReference type="PIRSR" id="PIRSR000138-2"/>
    </source>
</evidence>
<name>A0A2V1AW73_9ASCO</name>
<feature type="active site" description="Proton acceptor" evidence="6">
    <location>
        <position position="258"/>
    </location>
</feature>
<dbReference type="InterPro" id="IPR037396">
    <property type="entry name" value="FMN_HAD"/>
</dbReference>
<dbReference type="VEuPathDB" id="FungiDB:CXQ85_005375"/>
<dbReference type="AlphaFoldDB" id="A0A2V1AW73"/>
<gene>
    <name evidence="9" type="ORF">CXQ85_005375</name>
</gene>
<reference evidence="9 10" key="1">
    <citation type="submission" date="2017-12" db="EMBL/GenBank/DDBJ databases">
        <title>Genome Sequence of a Multidrug-Resistant Candida haemulonii Isolate from a Patient with Chronic Leg Ulcers in Israel.</title>
        <authorList>
            <person name="Chow N.A."/>
            <person name="Gade L."/>
            <person name="Batra D."/>
            <person name="Rowe L.A."/>
            <person name="Ben-Ami R."/>
            <person name="Loparev V.N."/>
            <person name="Litvintseva A.P."/>
        </authorList>
    </citation>
    <scope>NUCLEOTIDE SEQUENCE [LARGE SCALE GENOMIC DNA]</scope>
    <source>
        <strain evidence="9 10">B11899</strain>
    </source>
</reference>
<dbReference type="Gene3D" id="3.20.20.70">
    <property type="entry name" value="Aldolase class I"/>
    <property type="match status" value="1"/>
</dbReference>
<feature type="binding site" evidence="7">
    <location>
        <position position="256"/>
    </location>
    <ligand>
        <name>FMN</name>
        <dbReference type="ChEBI" id="CHEBI:58210"/>
    </ligand>
</feature>
<feature type="binding site" evidence="7">
    <location>
        <position position="234"/>
    </location>
    <ligand>
        <name>FMN</name>
        <dbReference type="ChEBI" id="CHEBI:58210"/>
    </ligand>
</feature>
<keyword evidence="7" id="KW-0288">FMN</keyword>
<evidence type="ECO:0000313" key="10">
    <source>
        <dbReference type="Proteomes" id="UP000244309"/>
    </source>
</evidence>
<keyword evidence="10" id="KW-1185">Reference proteome</keyword>
<evidence type="ECO:0000256" key="1">
    <source>
        <dbReference type="ARBA" id="ARBA00001917"/>
    </source>
</evidence>
<feature type="domain" description="FMN hydroxy acid dehydrogenase" evidence="8">
    <location>
        <begin position="6"/>
        <end position="363"/>
    </location>
</feature>
<evidence type="ECO:0000259" key="8">
    <source>
        <dbReference type="PROSITE" id="PS51349"/>
    </source>
</evidence>
<evidence type="ECO:0000313" key="9">
    <source>
        <dbReference type="EMBL" id="PVH22347.1"/>
    </source>
</evidence>
<dbReference type="PROSITE" id="PS00557">
    <property type="entry name" value="FMN_HYDROXY_ACID_DH_1"/>
    <property type="match status" value="1"/>
</dbReference>
<comment type="similarity">
    <text evidence="3">Belongs to the FMN-dependent alpha-hydroxy acid dehydrogenase family.</text>
</comment>
<dbReference type="CDD" id="cd02809">
    <property type="entry name" value="alpha_hydroxyacid_oxid_FMN"/>
    <property type="match status" value="1"/>
</dbReference>
<keyword evidence="2" id="KW-0560">Oxidoreductase</keyword>
<accession>A0A2V1AW73</accession>
<proteinExistence type="inferred from homology"/>
<dbReference type="GO" id="GO:0016491">
    <property type="term" value="F:oxidoreductase activity"/>
    <property type="evidence" value="ECO:0007669"/>
    <property type="project" value="UniProtKB-KW"/>
</dbReference>
<feature type="binding site" evidence="7">
    <location>
        <begin position="85"/>
        <end position="87"/>
    </location>
    <ligand>
        <name>FMN</name>
        <dbReference type="ChEBI" id="CHEBI:58210"/>
    </ligand>
</feature>
<dbReference type="EMBL" id="PKFO01000007">
    <property type="protein sequence ID" value="PVH22347.1"/>
    <property type="molecule type" value="Genomic_DNA"/>
</dbReference>
<evidence type="ECO:0000256" key="3">
    <source>
        <dbReference type="ARBA" id="ARBA00024042"/>
    </source>
</evidence>
<dbReference type="OrthoDB" id="1925334at2759"/>
<feature type="binding site" evidence="7">
    <location>
        <begin position="312"/>
        <end position="313"/>
    </location>
    <ligand>
        <name>FMN</name>
        <dbReference type="ChEBI" id="CHEBI:58210"/>
    </ligand>
</feature>
<dbReference type="PROSITE" id="PS51349">
    <property type="entry name" value="FMN_HYDROXY_ACID_DH_2"/>
    <property type="match status" value="1"/>
</dbReference>
<dbReference type="InterPro" id="IPR008259">
    <property type="entry name" value="FMN_hydac_DH_AS"/>
</dbReference>
<evidence type="ECO:0000256" key="4">
    <source>
        <dbReference type="ARBA" id="ARBA00073420"/>
    </source>
</evidence>
<sequence>MNRAKTYDENVHCIADLEAAANEKLTPMARDFYSGGSMDLTTLAENKSSYDRYRLRPRVMVDVSNVDTSTTCLGAKVAFPLGISPAANHGMAHPDAELGTSRAAAKKGVNMILSSWSNSSSKDVIDQGKDSPNAYGQQLSVVKHDPTNMLIIKNAEAAGYKALFISVDCPWLGRRLNEMRNGFRLPDHLNFPSYPWINSTNMVSDDDRTQYHPSLTWEYVRYLKSKTNMQIWLKGILTAEDAAAAVDAGADGILVSNHGGRQLDGAMSTLDALPEVVAAVKGRIPVHIDGGIRRGSDIFKALALGADHCWVGRVPLWGLAYNGEKGVSLALDILHDEFKVVMALMGCARVEDITPQHLARMGPDGAIHRLSVTLSSKL</sequence>
<evidence type="ECO:0000256" key="5">
    <source>
        <dbReference type="ARBA" id="ARBA00083297"/>
    </source>
</evidence>
<dbReference type="PANTHER" id="PTHR10578">
    <property type="entry name" value="S -2-HYDROXY-ACID OXIDASE-RELATED"/>
    <property type="match status" value="1"/>
</dbReference>
<comment type="cofactor">
    <cofactor evidence="1">
        <name>FMN</name>
        <dbReference type="ChEBI" id="CHEBI:58210"/>
    </cofactor>
</comment>
<dbReference type="SUPFAM" id="SSF51395">
    <property type="entry name" value="FMN-linked oxidoreductases"/>
    <property type="match status" value="1"/>
</dbReference>
<feature type="binding site" evidence="7">
    <location>
        <begin position="289"/>
        <end position="293"/>
    </location>
    <ligand>
        <name>FMN</name>
        <dbReference type="ChEBI" id="CHEBI:58210"/>
    </ligand>
</feature>
<dbReference type="PANTHER" id="PTHR10578:SF149">
    <property type="entry name" value="2-HYDROXYACID OXIDASE 2"/>
    <property type="match status" value="1"/>
</dbReference>
<dbReference type="InterPro" id="IPR000262">
    <property type="entry name" value="FMN-dep_DH"/>
</dbReference>
<comment type="caution">
    <text evidence="9">The sequence shown here is derived from an EMBL/GenBank/DDBJ whole genome shotgun (WGS) entry which is preliminary data.</text>
</comment>
<evidence type="ECO:0000256" key="2">
    <source>
        <dbReference type="ARBA" id="ARBA00023002"/>
    </source>
</evidence>
<dbReference type="GO" id="GO:0005737">
    <property type="term" value="C:cytoplasm"/>
    <property type="evidence" value="ECO:0007669"/>
    <property type="project" value="UniProtKB-ARBA"/>
</dbReference>
<keyword evidence="7" id="KW-0285">Flavoprotein</keyword>
<protein>
    <recommendedName>
        <fullName evidence="4">Oxidase FUB9</fullName>
    </recommendedName>
    <alternativeName>
        <fullName evidence="5">Fusaric acid biosynthesis protein 9</fullName>
    </alternativeName>
</protein>
<feature type="binding site" evidence="7">
    <location>
        <position position="261"/>
    </location>
    <ligand>
        <name>glyoxylate</name>
        <dbReference type="ChEBI" id="CHEBI:36655"/>
    </ligand>
</feature>
<feature type="binding site" evidence="7">
    <location>
        <position position="114"/>
    </location>
    <ligand>
        <name>FMN</name>
        <dbReference type="ChEBI" id="CHEBI:58210"/>
    </ligand>
</feature>